<evidence type="ECO:0000256" key="1">
    <source>
        <dbReference type="SAM" id="MobiDB-lite"/>
    </source>
</evidence>
<dbReference type="InterPro" id="IPR036533">
    <property type="entry name" value="BAG_dom_sf"/>
</dbReference>
<dbReference type="SUPFAM" id="SSF63491">
    <property type="entry name" value="BAG domain"/>
    <property type="match status" value="1"/>
</dbReference>
<sequence length="680" mass="73686">MLVLTPVSAFSSGYYPYPVVSPVSIQNDYLEAVAQARAEAVRRHRQQELRRKQIEEQNRQAAFEAMYQQQVLRERQRRLATARQCEEAYVRALIEAQERERAEQLTMRRAREQQLLSAVAALGSMLDFTAEAGEPTRIAPQMPRASSQPSTSQVLRAPSPVSSARERLQQRLERESDPDVRDAVEGLLSVFPTIPPVDRKGKGKAREVPMQAPFASSSTQVPVLSSTAPAQTTTTTSQPASGPSLKDALRQRMHNEADPEIKESLNSLFTKLYGTPKVTPTESAAPSSSTTTKHVPVQEQAASEKIQDTAATTDAPIPGAPLEDGAGLHRQPALPPAVAAKILSLHRSRRAPAHLARSTFSPSPGLVPVRPTRVRGENALMYTSNNRAVHSYEHALSGLLERLDAVDSRGDLEVRGRRKEVVKEVERALRDVERKVEERSREREREGARTPMAEQPVEPQQPVAEPSQVDAAPAIDTVAHAVDPSVAPQDVPQPTETLPAHDESAVPSPSTLDASAPEPSAPQPSTADLSYAASTLDIPVASVLPSPSALSPSPTPVESTPEVHAEVTSQSETEQPAQDAQPAQDEQPAQDAHPLHVQEVTENATLPTNDTAYDKTETSSPTGSSSSENDAFLLSSHPLQDPPRKSMPQEQEHDEPEIVTLAEAEADNSGSGSEWSEVEA</sequence>
<feature type="compositionally biased region" description="Polar residues" evidence="1">
    <location>
        <begin position="214"/>
        <end position="224"/>
    </location>
</feature>
<evidence type="ECO:0000313" key="4">
    <source>
        <dbReference type="Proteomes" id="UP000298390"/>
    </source>
</evidence>
<feature type="compositionally biased region" description="Basic and acidic residues" evidence="1">
    <location>
        <begin position="197"/>
        <end position="207"/>
    </location>
</feature>
<feature type="region of interest" description="Disordered" evidence="1">
    <location>
        <begin position="193"/>
        <end position="247"/>
    </location>
</feature>
<protein>
    <recommendedName>
        <fullName evidence="2">BAG domain-containing protein</fullName>
    </recommendedName>
</protein>
<feature type="domain" description="BAG" evidence="2">
    <location>
        <begin position="392"/>
        <end position="434"/>
    </location>
</feature>
<feature type="compositionally biased region" description="Low complexity" evidence="1">
    <location>
        <begin position="225"/>
        <end position="244"/>
    </location>
</feature>
<feature type="compositionally biased region" description="Low complexity" evidence="1">
    <location>
        <begin position="574"/>
        <end position="592"/>
    </location>
</feature>
<gene>
    <name evidence="3" type="ORF">EVJ58_g2533</name>
</gene>
<proteinExistence type="predicted"/>
<evidence type="ECO:0000259" key="2">
    <source>
        <dbReference type="Pfam" id="PF02179"/>
    </source>
</evidence>
<dbReference type="EMBL" id="SEKV01000095">
    <property type="protein sequence ID" value="TFY64560.1"/>
    <property type="molecule type" value="Genomic_DNA"/>
</dbReference>
<dbReference type="GO" id="GO:0051087">
    <property type="term" value="F:protein-folding chaperone binding"/>
    <property type="evidence" value="ECO:0007669"/>
    <property type="project" value="InterPro"/>
</dbReference>
<feature type="region of interest" description="Disordered" evidence="1">
    <location>
        <begin position="279"/>
        <end position="309"/>
    </location>
</feature>
<feature type="compositionally biased region" description="Basic and acidic residues" evidence="1">
    <location>
        <begin position="434"/>
        <end position="448"/>
    </location>
</feature>
<name>A0A4Y9YS06_9APHY</name>
<feature type="compositionally biased region" description="Low complexity" evidence="1">
    <location>
        <begin position="279"/>
        <end position="292"/>
    </location>
</feature>
<dbReference type="Gene3D" id="1.20.58.120">
    <property type="entry name" value="BAG domain"/>
    <property type="match status" value="1"/>
</dbReference>
<feature type="compositionally biased region" description="Low complexity" evidence="1">
    <location>
        <begin position="514"/>
        <end position="527"/>
    </location>
</feature>
<dbReference type="Proteomes" id="UP000298390">
    <property type="component" value="Unassembled WGS sequence"/>
</dbReference>
<organism evidence="3 4">
    <name type="scientific">Rhodofomes roseus</name>
    <dbReference type="NCBI Taxonomy" id="34475"/>
    <lineage>
        <taxon>Eukaryota</taxon>
        <taxon>Fungi</taxon>
        <taxon>Dikarya</taxon>
        <taxon>Basidiomycota</taxon>
        <taxon>Agaricomycotina</taxon>
        <taxon>Agaricomycetes</taxon>
        <taxon>Polyporales</taxon>
        <taxon>Rhodofomes</taxon>
    </lineage>
</organism>
<feature type="compositionally biased region" description="Low complexity" evidence="1">
    <location>
        <begin position="539"/>
        <end position="562"/>
    </location>
</feature>
<feature type="region of interest" description="Disordered" evidence="1">
    <location>
        <begin position="140"/>
        <end position="180"/>
    </location>
</feature>
<accession>A0A4Y9YS06</accession>
<evidence type="ECO:0000313" key="3">
    <source>
        <dbReference type="EMBL" id="TFY64560.1"/>
    </source>
</evidence>
<feature type="compositionally biased region" description="Low complexity" evidence="1">
    <location>
        <begin position="618"/>
        <end position="628"/>
    </location>
</feature>
<dbReference type="STRING" id="34475.A0A4Y9YS06"/>
<feature type="compositionally biased region" description="Basic and acidic residues" evidence="1">
    <location>
        <begin position="164"/>
        <end position="180"/>
    </location>
</feature>
<dbReference type="Pfam" id="PF02179">
    <property type="entry name" value="BAG"/>
    <property type="match status" value="1"/>
</dbReference>
<dbReference type="AlphaFoldDB" id="A0A4Y9YS06"/>
<dbReference type="InterPro" id="IPR003103">
    <property type="entry name" value="BAG_domain"/>
</dbReference>
<reference evidence="3 4" key="1">
    <citation type="submission" date="2019-01" db="EMBL/GenBank/DDBJ databases">
        <title>Genome sequencing of the rare red list fungi Fomitopsis rosea.</title>
        <authorList>
            <person name="Buettner E."/>
            <person name="Kellner H."/>
        </authorList>
    </citation>
    <scope>NUCLEOTIDE SEQUENCE [LARGE SCALE GENOMIC DNA]</scope>
    <source>
        <strain evidence="3 4">DSM 105464</strain>
    </source>
</reference>
<feature type="compositionally biased region" description="Low complexity" evidence="1">
    <location>
        <begin position="453"/>
        <end position="469"/>
    </location>
</feature>
<comment type="caution">
    <text evidence="3">The sequence shown here is derived from an EMBL/GenBank/DDBJ whole genome shotgun (WGS) entry which is preliminary data.</text>
</comment>
<feature type="region of interest" description="Disordered" evidence="1">
    <location>
        <begin position="434"/>
        <end position="680"/>
    </location>
</feature>
<feature type="compositionally biased region" description="Polar residues" evidence="1">
    <location>
        <begin position="600"/>
        <end position="611"/>
    </location>
</feature>
<feature type="compositionally biased region" description="Polar residues" evidence="1">
    <location>
        <begin position="144"/>
        <end position="154"/>
    </location>
</feature>